<keyword evidence="3 7" id="KW-0694">RNA-binding</keyword>
<sequence length="170" mass="19603">MVVTVKLNYLRIAPRKVRLVADLIRGKSIEEAQTILNFTTKKAAPVLSKLLKSAVANARNNFQLEEINLYIQKITVNEGPKLKRWRARARGTAYPIQKKTSHITIILGEIKEKAKKIEKIKKARPEPAKRVEKVPKKVPKIEKPKLKPELEIKKPKIEKGIKRIFRRKAF</sequence>
<dbReference type="GO" id="GO:0006412">
    <property type="term" value="P:translation"/>
    <property type="evidence" value="ECO:0007669"/>
    <property type="project" value="UniProtKB-UniRule"/>
</dbReference>
<evidence type="ECO:0000256" key="4">
    <source>
        <dbReference type="ARBA" id="ARBA00022980"/>
    </source>
</evidence>
<comment type="function">
    <text evidence="7 10">This protein binds specifically to 23S rRNA; its binding is stimulated by other ribosomal proteins, e.g., L4, L17, and L20. It is important during the early stages of 50S assembly. It makes multiple contacts with different domains of the 23S rRNA in the assembled 50S subunit and ribosome.</text>
</comment>
<protein>
    <recommendedName>
        <fullName evidence="6 7">Large ribosomal subunit protein uL22</fullName>
    </recommendedName>
</protein>
<dbReference type="GO" id="GO:0022625">
    <property type="term" value="C:cytosolic large ribosomal subunit"/>
    <property type="evidence" value="ECO:0007669"/>
    <property type="project" value="TreeGrafter"/>
</dbReference>
<dbReference type="GO" id="GO:0019843">
    <property type="term" value="F:rRNA binding"/>
    <property type="evidence" value="ECO:0007669"/>
    <property type="project" value="UniProtKB-UniRule"/>
</dbReference>
<dbReference type="Gene3D" id="3.90.470.10">
    <property type="entry name" value="Ribosomal protein L22/L17"/>
    <property type="match status" value="1"/>
</dbReference>
<evidence type="ECO:0000256" key="1">
    <source>
        <dbReference type="ARBA" id="ARBA00009451"/>
    </source>
</evidence>
<evidence type="ECO:0000256" key="10">
    <source>
        <dbReference type="RuleBase" id="RU004008"/>
    </source>
</evidence>
<evidence type="ECO:0000256" key="2">
    <source>
        <dbReference type="ARBA" id="ARBA00022730"/>
    </source>
</evidence>
<dbReference type="InterPro" id="IPR005727">
    <property type="entry name" value="Ribosomal_uL22_bac/chlpt-type"/>
</dbReference>
<dbReference type="InterPro" id="IPR047867">
    <property type="entry name" value="Ribosomal_uL22_bac/org-type"/>
</dbReference>
<dbReference type="CDD" id="cd00336">
    <property type="entry name" value="Ribosomal_L22"/>
    <property type="match status" value="1"/>
</dbReference>
<dbReference type="Pfam" id="PF00237">
    <property type="entry name" value="Ribosomal_L22"/>
    <property type="match status" value="1"/>
</dbReference>
<comment type="function">
    <text evidence="7">The globular domain of the protein is located near the polypeptide exit tunnel on the outside of the subunit, while an extended beta-hairpin is found that lines the wall of the exit tunnel in the center of the 70S ribosome.</text>
</comment>
<reference evidence="11 12" key="1">
    <citation type="submission" date="2017-09" db="EMBL/GenBank/DDBJ databases">
        <title>Depth-based differentiation of microbial function through sediment-hosted aquifers and enrichment of novel symbionts in the deep terrestrial subsurface.</title>
        <authorList>
            <person name="Probst A.J."/>
            <person name="Ladd B."/>
            <person name="Jarett J.K."/>
            <person name="Geller-Mcgrath D.E."/>
            <person name="Sieber C.M."/>
            <person name="Emerson J.B."/>
            <person name="Anantharaman K."/>
            <person name="Thomas B.C."/>
            <person name="Malmstrom R."/>
            <person name="Stieglmeier M."/>
            <person name="Klingl A."/>
            <person name="Woyke T."/>
            <person name="Ryan C.M."/>
            <person name="Banfield J.F."/>
        </authorList>
    </citation>
    <scope>NUCLEOTIDE SEQUENCE [LARGE SCALE GENOMIC DNA]</scope>
    <source>
        <strain evidence="11">CG23_combo_of_CG06-09_8_20_14_all_36_12</strain>
    </source>
</reference>
<dbReference type="PANTHER" id="PTHR13501">
    <property type="entry name" value="CHLOROPLAST 50S RIBOSOMAL PROTEIN L22-RELATED"/>
    <property type="match status" value="1"/>
</dbReference>
<dbReference type="AlphaFoldDB" id="A0A2G9Z0R7"/>
<comment type="similarity">
    <text evidence="1 7 8">Belongs to the universal ribosomal protein uL22 family.</text>
</comment>
<evidence type="ECO:0000256" key="7">
    <source>
        <dbReference type="HAMAP-Rule" id="MF_01331"/>
    </source>
</evidence>
<dbReference type="PANTHER" id="PTHR13501:SF8">
    <property type="entry name" value="LARGE RIBOSOMAL SUBUNIT PROTEIN UL22M"/>
    <property type="match status" value="1"/>
</dbReference>
<dbReference type="InterPro" id="IPR036394">
    <property type="entry name" value="Ribosomal_uL22_sf"/>
</dbReference>
<dbReference type="SUPFAM" id="SSF54843">
    <property type="entry name" value="Ribosomal protein L22"/>
    <property type="match status" value="1"/>
</dbReference>
<gene>
    <name evidence="7" type="primary">rplV</name>
    <name evidence="11" type="ORF">COX34_00580</name>
</gene>
<evidence type="ECO:0000256" key="8">
    <source>
        <dbReference type="RuleBase" id="RU004005"/>
    </source>
</evidence>
<accession>A0A2G9Z0R7</accession>
<evidence type="ECO:0000256" key="3">
    <source>
        <dbReference type="ARBA" id="ARBA00022884"/>
    </source>
</evidence>
<evidence type="ECO:0000256" key="5">
    <source>
        <dbReference type="ARBA" id="ARBA00023274"/>
    </source>
</evidence>
<dbReference type="InterPro" id="IPR001063">
    <property type="entry name" value="Ribosomal_uL22"/>
</dbReference>
<keyword evidence="4 7" id="KW-0689">Ribosomal protein</keyword>
<comment type="caution">
    <text evidence="11">The sequence shown here is derived from an EMBL/GenBank/DDBJ whole genome shotgun (WGS) entry which is preliminary data.</text>
</comment>
<dbReference type="NCBIfam" id="TIGR01044">
    <property type="entry name" value="rplV_bact"/>
    <property type="match status" value="1"/>
</dbReference>
<dbReference type="GO" id="GO:0003735">
    <property type="term" value="F:structural constituent of ribosome"/>
    <property type="evidence" value="ECO:0007669"/>
    <property type="project" value="InterPro"/>
</dbReference>
<evidence type="ECO:0000256" key="9">
    <source>
        <dbReference type="RuleBase" id="RU004006"/>
    </source>
</evidence>
<evidence type="ECO:0000256" key="6">
    <source>
        <dbReference type="ARBA" id="ARBA00035207"/>
    </source>
</evidence>
<proteinExistence type="inferred from homology"/>
<organism evidence="11 12">
    <name type="scientific">Candidatus Nealsonbacteria bacterium CG23_combo_of_CG06-09_8_20_14_all_36_12</name>
    <dbReference type="NCBI Taxonomy" id="1974718"/>
    <lineage>
        <taxon>Bacteria</taxon>
        <taxon>Candidatus Nealsoniibacteriota</taxon>
    </lineage>
</organism>
<keyword evidence="5 7" id="KW-0687">Ribonucleoprotein</keyword>
<comment type="subunit">
    <text evidence="7 9">Part of the 50S ribosomal subunit.</text>
</comment>
<dbReference type="Proteomes" id="UP000228681">
    <property type="component" value="Unassembled WGS sequence"/>
</dbReference>
<dbReference type="HAMAP" id="MF_01331_B">
    <property type="entry name" value="Ribosomal_uL22_B"/>
    <property type="match status" value="1"/>
</dbReference>
<evidence type="ECO:0000313" key="12">
    <source>
        <dbReference type="Proteomes" id="UP000228681"/>
    </source>
</evidence>
<keyword evidence="2 7" id="KW-0699">rRNA-binding</keyword>
<dbReference type="EMBL" id="PCRS01000008">
    <property type="protein sequence ID" value="PIP25095.1"/>
    <property type="molecule type" value="Genomic_DNA"/>
</dbReference>
<evidence type="ECO:0000313" key="11">
    <source>
        <dbReference type="EMBL" id="PIP25095.1"/>
    </source>
</evidence>
<name>A0A2G9Z0R7_9BACT</name>